<dbReference type="SUPFAM" id="SSF48371">
    <property type="entry name" value="ARM repeat"/>
    <property type="match status" value="1"/>
</dbReference>
<dbReference type="GO" id="GO:0000480">
    <property type="term" value="P:endonucleolytic cleavage in 5'-ETS of tricistronic rRNA transcript (SSU-rRNA, 5.8S rRNA, LSU-rRNA)"/>
    <property type="evidence" value="ECO:0007669"/>
    <property type="project" value="TreeGrafter"/>
</dbReference>
<keyword evidence="1" id="KW-1185">Reference proteome</keyword>
<proteinExistence type="predicted"/>
<sequence>MGFKREGQKPGGHKPFKKRRTLNEKVVRGAVPIDGENPTLEEANEFYDYMNKLKEDGATSDDACIKQIINTLKTHEAVILEHGHTCKMVEEIFKSRKEAQLLFLQNLFENNKEDAVTRVFFEKSASYTLESWLRTFATPIPEGYVDIIDKFIQYLNSSIQKVIYNPAASNLLRCILELIAITSKLKKEKSKKVKITSEGKKKYDKLEETHKKIVDSFLFDEFAFGLKDFAEHSYLIQDILKSCRFSYYDSIKNYFTNIWSNNSENAIISSLKNQNSAPVWECLIEFLKDEDVDLIKTLIKMNIIDLSLHNIGNFVVGKFLLFHKSISNDIFESILPNMDQFIQGNYHNILDAILAQAEVDSTFKDSLFKWFKSKYGKPSKGISYAKFLSDGLEDEYEVSSDNKISFNIQKLTPIKSKCMKSFFKLQPTGTSQFFESLSDKCFMELIGNRQGTALLEDFIGHFVEADIGADWLMEKLGENLENLLLGKSSIFVFLALWKTNLSLNKREEILKKIAECKQKSSAQHKYSRLMNDIHYQMYLENKKAWIRKYSPK</sequence>
<dbReference type="STRING" id="6248.A0A0K0EQ20"/>
<name>A0A0K0EQ20_STRER</name>
<dbReference type="InterPro" id="IPR016024">
    <property type="entry name" value="ARM-type_fold"/>
</dbReference>
<accession>A0A0K0EQ20</accession>
<dbReference type="Gene3D" id="1.25.10.10">
    <property type="entry name" value="Leucine-rich Repeat Variant"/>
    <property type="match status" value="1"/>
</dbReference>
<dbReference type="GO" id="GO:0005730">
    <property type="term" value="C:nucleolus"/>
    <property type="evidence" value="ECO:0007669"/>
    <property type="project" value="TreeGrafter"/>
</dbReference>
<dbReference type="GO" id="GO:0000472">
    <property type="term" value="P:endonucleolytic cleavage to generate mature 5'-end of SSU-rRNA from (SSU-rRNA, 5.8S rRNA, LSU-rRNA)"/>
    <property type="evidence" value="ECO:0007669"/>
    <property type="project" value="TreeGrafter"/>
</dbReference>
<evidence type="ECO:0000313" key="1">
    <source>
        <dbReference type="Proteomes" id="UP000035681"/>
    </source>
</evidence>
<dbReference type="GO" id="GO:0003723">
    <property type="term" value="F:RNA binding"/>
    <property type="evidence" value="ECO:0007669"/>
    <property type="project" value="InterPro"/>
</dbReference>
<dbReference type="WBParaSite" id="SSTP_0001154900.1">
    <property type="protein sequence ID" value="SSTP_0001154900.1"/>
    <property type="gene ID" value="SSTP_0001154900"/>
</dbReference>
<dbReference type="InterPro" id="IPR040000">
    <property type="entry name" value="NOP9"/>
</dbReference>
<dbReference type="Proteomes" id="UP000035681">
    <property type="component" value="Unplaced"/>
</dbReference>
<dbReference type="GO" id="GO:0030688">
    <property type="term" value="C:preribosome, small subunit precursor"/>
    <property type="evidence" value="ECO:0007669"/>
    <property type="project" value="TreeGrafter"/>
</dbReference>
<reference evidence="2" key="1">
    <citation type="submission" date="2015-08" db="UniProtKB">
        <authorList>
            <consortium name="WormBaseParasite"/>
        </authorList>
    </citation>
    <scope>IDENTIFICATION</scope>
</reference>
<evidence type="ECO:0000313" key="3">
    <source>
        <dbReference type="WBParaSite" id="TCONS_00002302.p1"/>
    </source>
</evidence>
<dbReference type="AlphaFoldDB" id="A0A0K0EQ20"/>
<dbReference type="PANTHER" id="PTHR13102">
    <property type="entry name" value="NUCLEOLAR PROTEIN 9"/>
    <property type="match status" value="1"/>
</dbReference>
<dbReference type="GO" id="GO:0000447">
    <property type="term" value="P:endonucleolytic cleavage in ITS1 to separate SSU-rRNA from 5.8S rRNA and LSU-rRNA from tricistronic rRNA transcript (SSU-rRNA, 5.8S rRNA, LSU-rRNA)"/>
    <property type="evidence" value="ECO:0007669"/>
    <property type="project" value="TreeGrafter"/>
</dbReference>
<organism evidence="2">
    <name type="scientific">Strongyloides stercoralis</name>
    <name type="common">Threadworm</name>
    <dbReference type="NCBI Taxonomy" id="6248"/>
    <lineage>
        <taxon>Eukaryota</taxon>
        <taxon>Metazoa</taxon>
        <taxon>Ecdysozoa</taxon>
        <taxon>Nematoda</taxon>
        <taxon>Chromadorea</taxon>
        <taxon>Rhabditida</taxon>
        <taxon>Tylenchina</taxon>
        <taxon>Panagrolaimomorpha</taxon>
        <taxon>Strongyloidoidea</taxon>
        <taxon>Strongyloididae</taxon>
        <taxon>Strongyloides</taxon>
    </lineage>
</organism>
<dbReference type="GO" id="GO:0000056">
    <property type="term" value="P:ribosomal small subunit export from nucleus"/>
    <property type="evidence" value="ECO:0007669"/>
    <property type="project" value="TreeGrafter"/>
</dbReference>
<dbReference type="WBParaSite" id="TCONS_00002302.p1">
    <property type="protein sequence ID" value="TCONS_00002302.p1"/>
    <property type="gene ID" value="XLOC_002164"/>
</dbReference>
<protein>
    <submittedName>
        <fullName evidence="3">Nucleolar protein 9</fullName>
    </submittedName>
    <submittedName>
        <fullName evidence="2">PUM-HD domain-containing protein</fullName>
    </submittedName>
</protein>
<dbReference type="GO" id="GO:0030686">
    <property type="term" value="C:90S preribosome"/>
    <property type="evidence" value="ECO:0007669"/>
    <property type="project" value="TreeGrafter"/>
</dbReference>
<dbReference type="InterPro" id="IPR011989">
    <property type="entry name" value="ARM-like"/>
</dbReference>
<dbReference type="PANTHER" id="PTHR13102:SF0">
    <property type="entry name" value="NUCLEOLAR PROTEIN 9"/>
    <property type="match status" value="1"/>
</dbReference>
<evidence type="ECO:0000313" key="2">
    <source>
        <dbReference type="WBParaSite" id="SSTP_0001154900.1"/>
    </source>
</evidence>